<dbReference type="SUPFAM" id="SSF53448">
    <property type="entry name" value="Nucleotide-diphospho-sugar transferases"/>
    <property type="match status" value="1"/>
</dbReference>
<comment type="caution">
    <text evidence="2">The sequence shown here is derived from an EMBL/GenBank/DDBJ whole genome shotgun (WGS) entry which is preliminary data.</text>
</comment>
<dbReference type="EMBL" id="LXER01000019">
    <property type="protein sequence ID" value="OAT31374.1"/>
    <property type="molecule type" value="Genomic_DNA"/>
</dbReference>
<keyword evidence="3" id="KW-1185">Reference proteome</keyword>
<dbReference type="PANTHER" id="PTHR43685:SF2">
    <property type="entry name" value="GLYCOSYLTRANSFERASE 2-LIKE DOMAIN-CONTAINING PROTEIN"/>
    <property type="match status" value="1"/>
</dbReference>
<dbReference type="GO" id="GO:0016757">
    <property type="term" value="F:glycosyltransferase activity"/>
    <property type="evidence" value="ECO:0007669"/>
    <property type="project" value="UniProtKB-KW"/>
</dbReference>
<dbReference type="Proteomes" id="UP000078410">
    <property type="component" value="Unassembled WGS sequence"/>
</dbReference>
<proteinExistence type="predicted"/>
<dbReference type="OrthoDB" id="9802649at2"/>
<keyword evidence="2" id="KW-0808">Transferase</keyword>
<dbReference type="Pfam" id="PF00535">
    <property type="entry name" value="Glycos_transf_2"/>
    <property type="match status" value="1"/>
</dbReference>
<dbReference type="PANTHER" id="PTHR43685">
    <property type="entry name" value="GLYCOSYLTRANSFERASE"/>
    <property type="match status" value="1"/>
</dbReference>
<dbReference type="RefSeq" id="WP_064559456.1">
    <property type="nucleotide sequence ID" value="NZ_LXER01000019.1"/>
</dbReference>
<evidence type="ECO:0000313" key="3">
    <source>
        <dbReference type="Proteomes" id="UP000078410"/>
    </source>
</evidence>
<accession>A0A1B7INV1</accession>
<dbReference type="PATRIC" id="fig|1354251.4.peg.2378"/>
<evidence type="ECO:0000259" key="1">
    <source>
        <dbReference type="Pfam" id="PF00535"/>
    </source>
</evidence>
<dbReference type="EC" id="2.4.1.-" evidence="2"/>
<dbReference type="InterPro" id="IPR029044">
    <property type="entry name" value="Nucleotide-diphossugar_trans"/>
</dbReference>
<dbReference type="InterPro" id="IPR050834">
    <property type="entry name" value="Glycosyltransf_2"/>
</dbReference>
<protein>
    <submittedName>
        <fullName evidence="2">Alpha-L-Rha alpha-1,3-L-rhamnosyltransferase</fullName>
        <ecNumber evidence="2">2.4.1.-</ecNumber>
    </submittedName>
</protein>
<sequence>MNKIAVLLAVYNGREWIDEQINSILNQEGVNLDIYVSVDVSSDSSYEYLLEKYSHYSNVFLLPYGNRFGSAGKNFYRLLQDSPLENYDYISFSDQDDIWTYNKLKHAINSLKSKNVEAYSSNVIAFWEDGRQVLINKAQAQGKYDYIFEAAGPGCTYVFSKKLAIHFKEFLTNNLDVQNIALHDWILYAFARRNGYSWWIDNDSWMMYRQHSNNQVGANNSIAAAIKRFTLAKKGWYKNEVYKISHELNLDNLRVIKELKKNNFSRLLYLFSNIKELRRRNRDRIVLIVFFLLRWI</sequence>
<dbReference type="AlphaFoldDB" id="A0A1B7INV1"/>
<name>A0A1B7INV1_9ENTR</name>
<dbReference type="InterPro" id="IPR001173">
    <property type="entry name" value="Glyco_trans_2-like"/>
</dbReference>
<keyword evidence="2" id="KW-0328">Glycosyltransferase</keyword>
<dbReference type="Gene3D" id="3.90.550.10">
    <property type="entry name" value="Spore Coat Polysaccharide Biosynthesis Protein SpsA, Chain A"/>
    <property type="match status" value="1"/>
</dbReference>
<reference evidence="2 3" key="1">
    <citation type="submission" date="2016-04" db="EMBL/GenBank/DDBJ databases">
        <title>ATOL: Assembling a taxonomically balanced genome-scale reconstruction of the evolutionary history of the Enterobacteriaceae.</title>
        <authorList>
            <person name="Plunkett G.III."/>
            <person name="Neeno-Eckwall E.C."/>
            <person name="Glasner J.D."/>
            <person name="Perna N.T."/>
        </authorList>
    </citation>
    <scope>NUCLEOTIDE SEQUENCE [LARGE SCALE GENOMIC DNA]</scope>
    <source>
        <strain evidence="2 3">ATCC 51605</strain>
    </source>
</reference>
<evidence type="ECO:0000313" key="2">
    <source>
        <dbReference type="EMBL" id="OAT31374.1"/>
    </source>
</evidence>
<organism evidence="2 3">
    <name type="scientific">Buttiauxella brennerae ATCC 51605</name>
    <dbReference type="NCBI Taxonomy" id="1354251"/>
    <lineage>
        <taxon>Bacteria</taxon>
        <taxon>Pseudomonadati</taxon>
        <taxon>Pseudomonadota</taxon>
        <taxon>Gammaproteobacteria</taxon>
        <taxon>Enterobacterales</taxon>
        <taxon>Enterobacteriaceae</taxon>
        <taxon>Buttiauxella</taxon>
    </lineage>
</organism>
<feature type="domain" description="Glycosyltransferase 2-like" evidence="1">
    <location>
        <begin position="6"/>
        <end position="124"/>
    </location>
</feature>
<gene>
    <name evidence="2" type="ORF">M975_2299</name>
</gene>